<dbReference type="EMBL" id="CP001813">
    <property type="protein sequence ID" value="ADL36370.1"/>
    <property type="molecule type" value="Genomic_DNA"/>
</dbReference>
<feature type="region of interest" description="Disordered" evidence="1">
    <location>
        <begin position="749"/>
        <end position="773"/>
    </location>
</feature>
<keyword evidence="2" id="KW-0812">Transmembrane</keyword>
<evidence type="ECO:0008006" key="5">
    <source>
        <dbReference type="Google" id="ProtNLM"/>
    </source>
</evidence>
<keyword evidence="2" id="KW-0472">Membrane</keyword>
<organism evidence="3 4">
    <name type="scientific">Butyrivibrio proteoclasticus (strain ATCC 51982 / DSM 14932 / B316)</name>
    <name type="common">Clostridium proteoclasticum</name>
    <dbReference type="NCBI Taxonomy" id="515622"/>
    <lineage>
        <taxon>Bacteria</taxon>
        <taxon>Bacillati</taxon>
        <taxon>Bacillota</taxon>
        <taxon>Clostridia</taxon>
        <taxon>Lachnospirales</taxon>
        <taxon>Lachnospiraceae</taxon>
        <taxon>Butyrivibrio</taxon>
    </lineage>
</organism>
<feature type="region of interest" description="Disordered" evidence="1">
    <location>
        <begin position="660"/>
        <end position="697"/>
    </location>
</feature>
<feature type="compositionally biased region" description="Low complexity" evidence="1">
    <location>
        <begin position="749"/>
        <end position="758"/>
    </location>
</feature>
<keyword evidence="4" id="KW-1185">Reference proteome</keyword>
<dbReference type="RefSeq" id="WP_013283019.1">
    <property type="nucleotide sequence ID" value="NC_014390.1"/>
</dbReference>
<evidence type="ECO:0000256" key="1">
    <source>
        <dbReference type="SAM" id="MobiDB-lite"/>
    </source>
</evidence>
<feature type="transmembrane region" description="Helical" evidence="2">
    <location>
        <begin position="299"/>
        <end position="322"/>
    </location>
</feature>
<proteinExistence type="predicted"/>
<name>E0S4N8_BUTPB</name>
<feature type="region of interest" description="Disordered" evidence="1">
    <location>
        <begin position="1196"/>
        <end position="1230"/>
    </location>
</feature>
<feature type="transmembrane region" description="Helical" evidence="2">
    <location>
        <begin position="275"/>
        <end position="293"/>
    </location>
</feature>
<geneLocation type="plasmid" evidence="3 4">
    <name>pCY186</name>
</geneLocation>
<dbReference type="KEGG" id="bpb:bpr_IV005"/>
<evidence type="ECO:0000313" key="4">
    <source>
        <dbReference type="Proteomes" id="UP000001299"/>
    </source>
</evidence>
<feature type="transmembrane region" description="Helical" evidence="2">
    <location>
        <begin position="211"/>
        <end position="232"/>
    </location>
</feature>
<gene>
    <name evidence="3" type="ordered locus">bpr_IV005</name>
</gene>
<feature type="transmembrane region" description="Helical" evidence="2">
    <location>
        <begin position="15"/>
        <end position="33"/>
    </location>
</feature>
<feature type="region of interest" description="Disordered" evidence="1">
    <location>
        <begin position="1069"/>
        <end position="1095"/>
    </location>
</feature>
<feature type="compositionally biased region" description="Basic residues" evidence="1">
    <location>
        <begin position="1221"/>
        <end position="1230"/>
    </location>
</feature>
<evidence type="ECO:0000313" key="3">
    <source>
        <dbReference type="EMBL" id="ADL36370.1"/>
    </source>
</evidence>
<protein>
    <recommendedName>
        <fullName evidence="5">TrbL/VirB6 plasmid conjugal transfer protein</fullName>
    </recommendedName>
</protein>
<keyword evidence="3" id="KW-0614">Plasmid</keyword>
<feature type="compositionally biased region" description="Polar residues" evidence="1">
    <location>
        <begin position="759"/>
        <end position="772"/>
    </location>
</feature>
<dbReference type="HOGENOM" id="CLU_267728_0_0_9"/>
<feature type="transmembrane region" description="Helical" evidence="2">
    <location>
        <begin position="106"/>
        <end position="128"/>
    </location>
</feature>
<accession>E0S4N8</accession>
<evidence type="ECO:0000256" key="2">
    <source>
        <dbReference type="SAM" id="Phobius"/>
    </source>
</evidence>
<feature type="compositionally biased region" description="Polar residues" evidence="1">
    <location>
        <begin position="660"/>
        <end position="685"/>
    </location>
</feature>
<keyword evidence="2" id="KW-1133">Transmembrane helix</keyword>
<dbReference type="AlphaFoldDB" id="E0S4N8"/>
<reference evidence="3 4" key="1">
    <citation type="journal article" date="2010" name="PLoS ONE">
        <title>The glycobiome of the rumen bacterium Butyrivibrio proteoclasticus B316(T) highlights adaptation to a polysaccharide-rich environment.</title>
        <authorList>
            <person name="Kelly W.J."/>
            <person name="Leahy S.C."/>
            <person name="Altermann E."/>
            <person name="Yeoman C.J."/>
            <person name="Dunne J.C."/>
            <person name="Kong Z."/>
            <person name="Pacheco D.M."/>
            <person name="Li D."/>
            <person name="Noel S.J."/>
            <person name="Moon C.D."/>
            <person name="Cookson A.L."/>
            <person name="Attwood G.T."/>
        </authorList>
    </citation>
    <scope>NUCLEOTIDE SEQUENCE [LARGE SCALE GENOMIC DNA]</scope>
    <source>
        <strain evidence="4">ATCC 51982 / DSM 14932 / B316</strain>
        <plasmid evidence="4">Plasmid pCY186</plasmid>
    </source>
</reference>
<dbReference type="Proteomes" id="UP000001299">
    <property type="component" value="Plasmid pCY186"/>
</dbReference>
<sequence length="1230" mass="128755">MLENYLYSIPKKKKIFYAFLISWAFVSLLTYRVNCGGFFSWIASTVTDNITDEIFTAMNQSLGEAVGALIDWFFNTLLQPFGPQIKTFTDSTNFVSVSLTDFLDRFSIFTGMFLATLFFGFGICVYFLNGKVIDSKDTPISLFFRYCVAIAICYKHKTIYTTILTIIDDYFGTMAYTLTKDAMKQEGFLNIVAKSADDELTIFAVKQAVKFTFPGVGLIIVILQIILIWKLIKGFLKLYCEMVSRYIVTMVLLLLFAAFGGTIVSNNTSPIFKSYLRTLFSSFLVMIFNMVWFKGCFFAVLGGNTFTFIQYIFVLELLAFGLKFDGMLRSMGLGVATGGSRIGSAIAGAGRNLANSLRQANAARKGAGNLMQAEGLRTGNKKLFDAGKMLSAGASDIAKGVGLTDPSHMAAQLGAMGKKINDDFVTPEQAGKMLANALTNPQDRDAQNAVRALSKNKLKQGAQALADQGNSGIKVNSASMNQFRGADGKMHSGIAINGEKTKIGKDGKAVSQGVKGTISDADAFSYCQNFGNGMGFQAKGAMKNGERCNASEAAERAGQDVADAMKKASENNPNYSNDDVIQKAGTDINKNDVFNCCDPNGKQYGTVVGGDFTPASDINAPIHGDDMRLAEAKEEIGAASGAGASNVSDFKATGYTATATSQNVESSPVSVAMSPNSDGSSTATLTGADGKSASFNVPNGSSLEDALSTDSGKNAVSSIGCSGGLSDISPKSYSASTISPDSMHPISASVVSNSDGSSTATLTNGNGASSSFDIPKGSSFGEALGSEEGQSALSSVCGGTGVAEFTPTAYSATAGDSDSVQSISATFADNGDGSYTGTLESESGGSVQFNVPSGLSFEDALASDEIMDAASSISGGAEVSGFTPSEYGAWAVDADASGTPITFSMGTDENGNTVGTFSNADGDSSSFYVPNGTGYEDAISSEAGQEAVSSLVDGGYTTPFTPSEYEATGTAVEEVSSPITASFTPGEEAGSYVGTVSNASGDSVAFNVPEGTTFEDALASDEIKDAASSLSGGADVGDFTPSEYTATAKISDDESRDYAVSFSGNNDGTYTASIRDSDGNVSTYESTDETIGNSIRDSLTTSERFDSVSPFEPVEGSVGVYHATGTKDGVETDITATDRGIYGTSTTNGEAGSYMYIGSDSYGNTTRYDVNVGGRGGSSGRQYGSNTTVDAEVLIEQGNNERQDVETADSYNTNPGFAQKGKIKTPKKRQ</sequence>
<dbReference type="eggNOG" id="COG4932">
    <property type="taxonomic scope" value="Bacteria"/>
</dbReference>
<feature type="transmembrane region" description="Helical" evidence="2">
    <location>
        <begin position="244"/>
        <end position="263"/>
    </location>
</feature>